<name>A0ABR2LUD0_9ASPA</name>
<feature type="region of interest" description="Disordered" evidence="1">
    <location>
        <begin position="1"/>
        <end position="41"/>
    </location>
</feature>
<dbReference type="EMBL" id="JBBWWR010000015">
    <property type="protein sequence ID" value="KAK8950494.1"/>
    <property type="molecule type" value="Genomic_DNA"/>
</dbReference>
<proteinExistence type="predicted"/>
<feature type="compositionally biased region" description="Low complexity" evidence="1">
    <location>
        <begin position="165"/>
        <end position="180"/>
    </location>
</feature>
<gene>
    <name evidence="2" type="ORF">KSP40_PGU009934</name>
</gene>
<evidence type="ECO:0000256" key="1">
    <source>
        <dbReference type="SAM" id="MobiDB-lite"/>
    </source>
</evidence>
<dbReference type="Proteomes" id="UP001412067">
    <property type="component" value="Unassembled WGS sequence"/>
</dbReference>
<sequence length="201" mass="21714">MQELLQPRADRQFQPAKITATAVEAAPSTPPPAAAAHNPIAGGVDPSAVVIRRRWPAPIPAPAAHGVSSSSADRPTQGFVAALLSSQIQLRCEPPHHSVASPRSPSSRSSAPILFPCLFYAVRSEKSKATNQENSLDADLKRKQPLEESETPALNKFHKAGTPGSSKKPPSQHPSSSSSQNKREKMDWNLLRRQEAQKKRT</sequence>
<evidence type="ECO:0000313" key="3">
    <source>
        <dbReference type="Proteomes" id="UP001412067"/>
    </source>
</evidence>
<reference evidence="2 3" key="1">
    <citation type="journal article" date="2022" name="Nat. Plants">
        <title>Genomes of leafy and leafless Platanthera orchids illuminate the evolution of mycoheterotrophy.</title>
        <authorList>
            <person name="Li M.H."/>
            <person name="Liu K.W."/>
            <person name="Li Z."/>
            <person name="Lu H.C."/>
            <person name="Ye Q.L."/>
            <person name="Zhang D."/>
            <person name="Wang J.Y."/>
            <person name="Li Y.F."/>
            <person name="Zhong Z.M."/>
            <person name="Liu X."/>
            <person name="Yu X."/>
            <person name="Liu D.K."/>
            <person name="Tu X.D."/>
            <person name="Liu B."/>
            <person name="Hao Y."/>
            <person name="Liao X.Y."/>
            <person name="Jiang Y.T."/>
            <person name="Sun W.H."/>
            <person name="Chen J."/>
            <person name="Chen Y.Q."/>
            <person name="Ai Y."/>
            <person name="Zhai J.W."/>
            <person name="Wu S.S."/>
            <person name="Zhou Z."/>
            <person name="Hsiao Y.Y."/>
            <person name="Wu W.L."/>
            <person name="Chen Y.Y."/>
            <person name="Lin Y.F."/>
            <person name="Hsu J.L."/>
            <person name="Li C.Y."/>
            <person name="Wang Z.W."/>
            <person name="Zhao X."/>
            <person name="Zhong W.Y."/>
            <person name="Ma X.K."/>
            <person name="Ma L."/>
            <person name="Huang J."/>
            <person name="Chen G.Z."/>
            <person name="Huang M.Z."/>
            <person name="Huang L."/>
            <person name="Peng D.H."/>
            <person name="Luo Y.B."/>
            <person name="Zou S.Q."/>
            <person name="Chen S.P."/>
            <person name="Lan S."/>
            <person name="Tsai W.C."/>
            <person name="Van de Peer Y."/>
            <person name="Liu Z.J."/>
        </authorList>
    </citation>
    <scope>NUCLEOTIDE SEQUENCE [LARGE SCALE GENOMIC DNA]</scope>
    <source>
        <strain evidence="2">Lor288</strain>
    </source>
</reference>
<organism evidence="2 3">
    <name type="scientific">Platanthera guangdongensis</name>
    <dbReference type="NCBI Taxonomy" id="2320717"/>
    <lineage>
        <taxon>Eukaryota</taxon>
        <taxon>Viridiplantae</taxon>
        <taxon>Streptophyta</taxon>
        <taxon>Embryophyta</taxon>
        <taxon>Tracheophyta</taxon>
        <taxon>Spermatophyta</taxon>
        <taxon>Magnoliopsida</taxon>
        <taxon>Liliopsida</taxon>
        <taxon>Asparagales</taxon>
        <taxon>Orchidaceae</taxon>
        <taxon>Orchidoideae</taxon>
        <taxon>Orchideae</taxon>
        <taxon>Orchidinae</taxon>
        <taxon>Platanthera</taxon>
    </lineage>
</organism>
<comment type="caution">
    <text evidence="2">The sequence shown here is derived from an EMBL/GenBank/DDBJ whole genome shotgun (WGS) entry which is preliminary data.</text>
</comment>
<feature type="compositionally biased region" description="Basic and acidic residues" evidence="1">
    <location>
        <begin position="181"/>
        <end position="201"/>
    </location>
</feature>
<protein>
    <submittedName>
        <fullName evidence="2">Uncharacterized protein</fullName>
    </submittedName>
</protein>
<keyword evidence="3" id="KW-1185">Reference proteome</keyword>
<evidence type="ECO:0000313" key="2">
    <source>
        <dbReference type="EMBL" id="KAK8950494.1"/>
    </source>
</evidence>
<feature type="region of interest" description="Disordered" evidence="1">
    <location>
        <begin position="126"/>
        <end position="201"/>
    </location>
</feature>
<accession>A0ABR2LUD0</accession>